<dbReference type="EMBL" id="SISG01000002">
    <property type="protein sequence ID" value="TBN55553.1"/>
    <property type="molecule type" value="Genomic_DNA"/>
</dbReference>
<evidence type="ECO:0008006" key="4">
    <source>
        <dbReference type="Google" id="ProtNLM"/>
    </source>
</evidence>
<evidence type="ECO:0000256" key="1">
    <source>
        <dbReference type="SAM" id="SignalP"/>
    </source>
</evidence>
<sequence>MISTPRSTRLLLPLLASVALVASLAACSFPARGVSTVPIGETVEIPMSADGSLKYNMSVDELQPLGADDVSAFGLKEPDGSTTAFEGHDVYLVRFTVTSATDLEVKDSSFVPNKWALISDSDDEFRGIISSINDEADCEDYRDSGPSGCQVVAVPEGTEITMVRYMGVDDGPNRGSSVGAEQWAGWTIP</sequence>
<dbReference type="RefSeq" id="WP_130983124.1">
    <property type="nucleotide sequence ID" value="NZ_SISG01000002.1"/>
</dbReference>
<dbReference type="PROSITE" id="PS51257">
    <property type="entry name" value="PROKAR_LIPOPROTEIN"/>
    <property type="match status" value="1"/>
</dbReference>
<keyword evidence="1" id="KW-0732">Signal</keyword>
<feature type="signal peptide" evidence="1">
    <location>
        <begin position="1"/>
        <end position="25"/>
    </location>
</feature>
<comment type="caution">
    <text evidence="2">The sequence shown here is derived from an EMBL/GenBank/DDBJ whole genome shotgun (WGS) entry which is preliminary data.</text>
</comment>
<evidence type="ECO:0000313" key="2">
    <source>
        <dbReference type="EMBL" id="TBN55553.1"/>
    </source>
</evidence>
<name>A0A4Q9GMG5_9MICO</name>
<feature type="chain" id="PRO_5020958939" description="DUF4352 domain-containing protein" evidence="1">
    <location>
        <begin position="26"/>
        <end position="189"/>
    </location>
</feature>
<dbReference type="AlphaFoldDB" id="A0A4Q9GMG5"/>
<accession>A0A4Q9GMG5</accession>
<dbReference type="Proteomes" id="UP000294194">
    <property type="component" value="Unassembled WGS sequence"/>
</dbReference>
<organism evidence="2 3">
    <name type="scientific">Glaciihabitans arcticus</name>
    <dbReference type="NCBI Taxonomy" id="2668039"/>
    <lineage>
        <taxon>Bacteria</taxon>
        <taxon>Bacillati</taxon>
        <taxon>Actinomycetota</taxon>
        <taxon>Actinomycetes</taxon>
        <taxon>Micrococcales</taxon>
        <taxon>Microbacteriaceae</taxon>
        <taxon>Glaciihabitans</taxon>
    </lineage>
</organism>
<protein>
    <recommendedName>
        <fullName evidence="4">DUF4352 domain-containing protein</fullName>
    </recommendedName>
</protein>
<keyword evidence="3" id="KW-1185">Reference proteome</keyword>
<proteinExistence type="predicted"/>
<evidence type="ECO:0000313" key="3">
    <source>
        <dbReference type="Proteomes" id="UP000294194"/>
    </source>
</evidence>
<reference evidence="3" key="1">
    <citation type="submission" date="2019-02" db="EMBL/GenBank/DDBJ databases">
        <title>Glaciihabitans arcticus sp. nov., a psychrotolerant bacterium isolated from polar soil.</title>
        <authorList>
            <person name="Dahal R.H."/>
        </authorList>
    </citation>
    <scope>NUCLEOTIDE SEQUENCE [LARGE SCALE GENOMIC DNA]</scope>
    <source>
        <strain evidence="3">RP-3-7</strain>
    </source>
</reference>
<gene>
    <name evidence="2" type="ORF">EYE40_15250</name>
</gene>